<dbReference type="AlphaFoldDB" id="A0A2K6QM60"/>
<dbReference type="GO" id="GO:0030991">
    <property type="term" value="C:intraciliary transport particle A"/>
    <property type="evidence" value="ECO:0007669"/>
    <property type="project" value="TreeGrafter"/>
</dbReference>
<dbReference type="Pfam" id="PF24797">
    <property type="entry name" value="Beta-prop_WDR35_TULP_N"/>
    <property type="match status" value="1"/>
</dbReference>
<evidence type="ECO:0000256" key="1">
    <source>
        <dbReference type="ARBA" id="ARBA00004120"/>
    </source>
</evidence>
<dbReference type="InterPro" id="IPR039857">
    <property type="entry name" value="Ift122/121"/>
</dbReference>
<dbReference type="SUPFAM" id="SSF50978">
    <property type="entry name" value="WD40 repeat-like"/>
    <property type="match status" value="1"/>
</dbReference>
<dbReference type="GO" id="GO:1905515">
    <property type="term" value="P:non-motile cilium assembly"/>
    <property type="evidence" value="ECO:0007669"/>
    <property type="project" value="TreeGrafter"/>
</dbReference>
<dbReference type="FunFam" id="2.130.10.10:FF:000187">
    <property type="entry name" value="WD repeat-containing protein 35"/>
    <property type="match status" value="1"/>
</dbReference>
<dbReference type="Ensembl" id="ENSRROT00000054275.1">
    <property type="protein sequence ID" value="ENSRROP00000029871.1"/>
    <property type="gene ID" value="ENSRROG00000038720.1"/>
</dbReference>
<reference evidence="8" key="2">
    <citation type="submission" date="2025-09" db="UniProtKB">
        <authorList>
            <consortium name="Ensembl"/>
        </authorList>
    </citation>
    <scope>IDENTIFICATION</scope>
</reference>
<keyword evidence="2" id="KW-0963">Cytoplasm</keyword>
<keyword evidence="5" id="KW-0970">Cilium biogenesis/degradation</keyword>
<dbReference type="STRING" id="61622.ENSRROP00000029871"/>
<sequence>MFFYLTKKISIPNNVKLKCVSWNKEQGFIACGGEDGLLKVLKLETQTDDAKLRGLAPPSKLSMNQNLEGHSGSVQVVTWNEQYQKLCDPPVSASQSSWFEEMINNRNKSVVRSMSWNADGQKICIVYEDGAVIVGSVDGNRIWGKDLKGKQLSHVTWSADSKVLLFGMANGEIHIYDNQGNFIMKMKLSCLVNVTGAISIAGIHWYHGTEGYVEPDCPCLAVCFDNGRCQIMRHENDQNPVLIDTGMYVVGIQWNHMGSVLAVAGFQKAATQDKDVNIVQFYTPFGEVNAFKFWGYCSNTVVYAYTRPDRPEHCVVFWDTKHNEKHVKYVKGLISITTCGDFCILATKADENHPQVGLILSSGRVN</sequence>
<evidence type="ECO:0000259" key="6">
    <source>
        <dbReference type="Pfam" id="PF23390"/>
    </source>
</evidence>
<organism evidence="8 9">
    <name type="scientific">Rhinopithecus roxellana</name>
    <name type="common">Golden snub-nosed monkey</name>
    <name type="synonym">Pygathrix roxellana</name>
    <dbReference type="NCBI Taxonomy" id="61622"/>
    <lineage>
        <taxon>Eukaryota</taxon>
        <taxon>Metazoa</taxon>
        <taxon>Chordata</taxon>
        <taxon>Craniata</taxon>
        <taxon>Vertebrata</taxon>
        <taxon>Euteleostomi</taxon>
        <taxon>Mammalia</taxon>
        <taxon>Eutheria</taxon>
        <taxon>Euarchontoglires</taxon>
        <taxon>Primates</taxon>
        <taxon>Haplorrhini</taxon>
        <taxon>Catarrhini</taxon>
        <taxon>Cercopithecidae</taxon>
        <taxon>Colobinae</taxon>
        <taxon>Rhinopithecus</taxon>
    </lineage>
</organism>
<evidence type="ECO:0000313" key="8">
    <source>
        <dbReference type="Ensembl" id="ENSRROP00000029871.1"/>
    </source>
</evidence>
<evidence type="ECO:0000259" key="7">
    <source>
        <dbReference type="Pfam" id="PF24797"/>
    </source>
</evidence>
<evidence type="ECO:0000256" key="5">
    <source>
        <dbReference type="ARBA" id="ARBA00022794"/>
    </source>
</evidence>
<accession>A0A2K6QM60</accession>
<dbReference type="InterPro" id="IPR015943">
    <property type="entry name" value="WD40/YVTN_repeat-like_dom_sf"/>
</dbReference>
<evidence type="ECO:0000256" key="4">
    <source>
        <dbReference type="ARBA" id="ARBA00022737"/>
    </source>
</evidence>
<dbReference type="GO" id="GO:0035721">
    <property type="term" value="P:intraciliary retrograde transport"/>
    <property type="evidence" value="ECO:0007669"/>
    <property type="project" value="TreeGrafter"/>
</dbReference>
<dbReference type="GO" id="GO:0097730">
    <property type="term" value="C:non-motile cilium"/>
    <property type="evidence" value="ECO:0007669"/>
    <property type="project" value="TreeGrafter"/>
</dbReference>
<feature type="domain" description="IFT121/TULP4 N-terminal" evidence="7">
    <location>
        <begin position="1"/>
        <end position="288"/>
    </location>
</feature>
<dbReference type="GO" id="GO:0061512">
    <property type="term" value="P:protein localization to cilium"/>
    <property type="evidence" value="ECO:0007669"/>
    <property type="project" value="TreeGrafter"/>
</dbReference>
<dbReference type="GeneTree" id="ENSGT00940000155745"/>
<dbReference type="InterPro" id="IPR036322">
    <property type="entry name" value="WD40_repeat_dom_sf"/>
</dbReference>
<dbReference type="OMA" id="EVNAFKF"/>
<dbReference type="InterPro" id="IPR056158">
    <property type="entry name" value="Beta-prop_IFT121_2nd"/>
</dbReference>
<keyword evidence="4" id="KW-0677">Repeat</keyword>
<name>A0A2K6QM60_RHIRO</name>
<evidence type="ECO:0000256" key="3">
    <source>
        <dbReference type="ARBA" id="ARBA00022574"/>
    </source>
</evidence>
<dbReference type="Proteomes" id="UP000233200">
    <property type="component" value="Unplaced"/>
</dbReference>
<evidence type="ECO:0000256" key="2">
    <source>
        <dbReference type="ARBA" id="ARBA00022490"/>
    </source>
</evidence>
<evidence type="ECO:0000313" key="9">
    <source>
        <dbReference type="Proteomes" id="UP000233200"/>
    </source>
</evidence>
<comment type="subcellular location">
    <subcellularLocation>
        <location evidence="1">Cytoplasm</location>
        <location evidence="1">Cytoskeleton</location>
        <location evidence="1">Cilium basal body</location>
    </subcellularLocation>
</comment>
<keyword evidence="9" id="KW-1185">Reference proteome</keyword>
<dbReference type="InterPro" id="IPR056159">
    <property type="entry name" value="Beta-prop_IFT121_TULP_N"/>
</dbReference>
<reference evidence="8" key="1">
    <citation type="submission" date="2025-08" db="UniProtKB">
        <authorList>
            <consortium name="Ensembl"/>
        </authorList>
    </citation>
    <scope>IDENTIFICATION</scope>
</reference>
<dbReference type="Pfam" id="PF23390">
    <property type="entry name" value="Beta-prop_WDR35_2nd"/>
    <property type="match status" value="1"/>
</dbReference>
<keyword evidence="3" id="KW-0853">WD repeat</keyword>
<dbReference type="PANTHER" id="PTHR12764:SF5">
    <property type="entry name" value="LD29485P"/>
    <property type="match status" value="1"/>
</dbReference>
<feature type="domain" description="IFT121 second beta-propeller" evidence="6">
    <location>
        <begin position="294"/>
        <end position="358"/>
    </location>
</feature>
<proteinExistence type="predicted"/>
<dbReference type="PANTHER" id="PTHR12764">
    <property type="entry name" value="WD REPEAT DOMAIN-RELATED"/>
    <property type="match status" value="1"/>
</dbReference>
<dbReference type="Gene3D" id="2.130.10.10">
    <property type="entry name" value="YVTN repeat-like/Quinoprotein amine dehydrogenase"/>
    <property type="match status" value="1"/>
</dbReference>
<protein>
    <submittedName>
        <fullName evidence="8">Uncharacterized protein</fullName>
    </submittedName>
</protein>